<feature type="domain" description="Peptidase C51" evidence="3">
    <location>
        <begin position="197"/>
        <end position="326"/>
    </location>
</feature>
<dbReference type="Gene3D" id="3.90.1720.10">
    <property type="entry name" value="endopeptidase domain like (from Nostoc punctiforme)"/>
    <property type="match status" value="1"/>
</dbReference>
<reference evidence="4 5" key="1">
    <citation type="submission" date="2019-03" db="EMBL/GenBank/DDBJ databases">
        <title>Genomics of glacier-inhabiting Cryobacterium strains.</title>
        <authorList>
            <person name="Liu Q."/>
            <person name="Xin Y.-H."/>
        </authorList>
    </citation>
    <scope>NUCLEOTIDE SEQUENCE [LARGE SCALE GENOMIC DNA]</scope>
    <source>
        <strain evidence="4 5">MDB2-B</strain>
    </source>
</reference>
<gene>
    <name evidence="4" type="ORF">E3O44_06960</name>
</gene>
<feature type="region of interest" description="Disordered" evidence="1">
    <location>
        <begin position="1"/>
        <end position="26"/>
    </location>
</feature>
<dbReference type="InterPro" id="IPR007921">
    <property type="entry name" value="CHAP_dom"/>
</dbReference>
<dbReference type="InterPro" id="IPR038765">
    <property type="entry name" value="Papain-like_cys_pep_sf"/>
</dbReference>
<protein>
    <submittedName>
        <fullName evidence="4">CHAP domain-containing protein</fullName>
    </submittedName>
</protein>
<name>A0ABY2IC16_9MICO</name>
<comment type="caution">
    <text evidence="4">The sequence shown here is derived from an EMBL/GenBank/DDBJ whole genome shotgun (WGS) entry which is preliminary data.</text>
</comment>
<evidence type="ECO:0000313" key="4">
    <source>
        <dbReference type="EMBL" id="TFB86899.1"/>
    </source>
</evidence>
<dbReference type="PRINTS" id="PR01852">
    <property type="entry name" value="SIBAPROTEIN"/>
</dbReference>
<feature type="transmembrane region" description="Helical" evidence="2">
    <location>
        <begin position="92"/>
        <end position="113"/>
    </location>
</feature>
<evidence type="ECO:0000313" key="5">
    <source>
        <dbReference type="Proteomes" id="UP000297608"/>
    </source>
</evidence>
<accession>A0ABY2IC16</accession>
<keyword evidence="5" id="KW-1185">Reference proteome</keyword>
<keyword evidence="2" id="KW-1133">Transmembrane helix</keyword>
<dbReference type="Proteomes" id="UP000297608">
    <property type="component" value="Unassembled WGS sequence"/>
</dbReference>
<evidence type="ECO:0000256" key="1">
    <source>
        <dbReference type="SAM" id="MobiDB-lite"/>
    </source>
</evidence>
<keyword evidence="2" id="KW-0812">Transmembrane</keyword>
<dbReference type="EMBL" id="SOFG01000011">
    <property type="protein sequence ID" value="TFB86899.1"/>
    <property type="molecule type" value="Genomic_DNA"/>
</dbReference>
<dbReference type="InterPro" id="IPR009148">
    <property type="entry name" value="PcsB-like"/>
</dbReference>
<evidence type="ECO:0000256" key="2">
    <source>
        <dbReference type="SAM" id="Phobius"/>
    </source>
</evidence>
<keyword evidence="2" id="KW-0472">Membrane</keyword>
<evidence type="ECO:0000259" key="3">
    <source>
        <dbReference type="PROSITE" id="PS50911"/>
    </source>
</evidence>
<organism evidence="4 5">
    <name type="scientific">Cryobacterium algoricola</name>
    <dbReference type="NCBI Taxonomy" id="1259183"/>
    <lineage>
        <taxon>Bacteria</taxon>
        <taxon>Bacillati</taxon>
        <taxon>Actinomycetota</taxon>
        <taxon>Actinomycetes</taxon>
        <taxon>Micrococcales</taxon>
        <taxon>Microbacteriaceae</taxon>
        <taxon>Cryobacterium</taxon>
    </lineage>
</organism>
<sequence length="329" mass="35114">MNPNDTPRSRGKLLPESGVSDSAASPEVFLTRRELRAQREALPALSPATEQFLAPKPEPVVVPTVRSRGRLPASPSKPVGRFPRKRRHPVKIAIAVLAIPAIFLTAALPAYAFTPRAAGDLTSATHSSGNKVVQGLTVAAAATAVTVSRDGFAATTKEQLAAQALATKKALAAQQAATARAAAAAFAVYGVRAEGDDYPWYNMPTESQGGGLSPLSYYYRECVDFVAWRLNRDAGSTGSSWRWTWNSLTPGGGNASAWASAWSNHGWTTSKTPVVGAVAWFNYNHVAYVQSIGGDGSVVLEEYNWMGSHTYHKRTVSPSDVALFLYPPA</sequence>
<dbReference type="Pfam" id="PF05257">
    <property type="entry name" value="CHAP"/>
    <property type="match status" value="1"/>
</dbReference>
<dbReference type="PROSITE" id="PS50911">
    <property type="entry name" value="CHAP"/>
    <property type="match status" value="1"/>
</dbReference>
<proteinExistence type="predicted"/>
<dbReference type="SUPFAM" id="SSF54001">
    <property type="entry name" value="Cysteine proteinases"/>
    <property type="match status" value="1"/>
</dbReference>